<keyword evidence="9 12" id="KW-0862">Zinc</keyword>
<evidence type="ECO:0000256" key="4">
    <source>
        <dbReference type="ARBA" id="ARBA00012745"/>
    </source>
</evidence>
<feature type="active site" description="Proton donor" evidence="12">
    <location>
        <position position="267"/>
    </location>
</feature>
<evidence type="ECO:0000256" key="8">
    <source>
        <dbReference type="ARBA" id="ARBA00022801"/>
    </source>
</evidence>
<dbReference type="InterPro" id="IPR004463">
    <property type="entry name" value="UDP-acyl_GlcNac_deAcase"/>
</dbReference>
<keyword evidence="5 12" id="KW-0444">Lipid biosynthesis</keyword>
<dbReference type="Gene3D" id="3.30.230.20">
    <property type="entry name" value="lpxc deacetylase, domain 1"/>
    <property type="match status" value="1"/>
</dbReference>
<dbReference type="GO" id="GO:0046872">
    <property type="term" value="F:metal ion binding"/>
    <property type="evidence" value="ECO:0007669"/>
    <property type="project" value="UniProtKB-KW"/>
</dbReference>
<feature type="binding site" evidence="12">
    <location>
        <position position="244"/>
    </location>
    <ligand>
        <name>Zn(2+)</name>
        <dbReference type="ChEBI" id="CHEBI:29105"/>
    </ligand>
</feature>
<dbReference type="PANTHER" id="PTHR33694">
    <property type="entry name" value="UDP-3-O-ACYL-N-ACETYLGLUCOSAMINE DEACETYLASE 1, MITOCHONDRIAL-RELATED"/>
    <property type="match status" value="1"/>
</dbReference>
<comment type="caution">
    <text evidence="13">The sequence shown here is derived from an EMBL/GenBank/DDBJ whole genome shotgun (WGS) entry which is preliminary data.</text>
</comment>
<comment type="cofactor">
    <cofactor evidence="1 12">
        <name>Zn(2+)</name>
        <dbReference type="ChEBI" id="CHEBI:29105"/>
    </cofactor>
</comment>
<dbReference type="InterPro" id="IPR015870">
    <property type="entry name" value="UDP-acyl_N-AcGlcN_deAcase_N"/>
</dbReference>
<evidence type="ECO:0000256" key="6">
    <source>
        <dbReference type="ARBA" id="ARBA00022556"/>
    </source>
</evidence>
<feature type="binding site" evidence="12">
    <location>
        <position position="240"/>
    </location>
    <ligand>
        <name>Zn(2+)</name>
        <dbReference type="ChEBI" id="CHEBI:29105"/>
    </ligand>
</feature>
<dbReference type="EMBL" id="SIHJ01000001">
    <property type="protein sequence ID" value="TWT36246.1"/>
    <property type="molecule type" value="Genomic_DNA"/>
</dbReference>
<dbReference type="EC" id="3.5.1.108" evidence="4 12"/>
<gene>
    <name evidence="12 13" type="primary">lpxC</name>
    <name evidence="13" type="ORF">KOR34_11500</name>
</gene>
<dbReference type="GO" id="GO:0016020">
    <property type="term" value="C:membrane"/>
    <property type="evidence" value="ECO:0007669"/>
    <property type="project" value="GOC"/>
</dbReference>
<dbReference type="Proteomes" id="UP000316714">
    <property type="component" value="Unassembled WGS sequence"/>
</dbReference>
<proteinExistence type="inferred from homology"/>
<keyword evidence="14" id="KW-1185">Reference proteome</keyword>
<evidence type="ECO:0000256" key="11">
    <source>
        <dbReference type="ARBA" id="ARBA00024535"/>
    </source>
</evidence>
<comment type="catalytic activity">
    <reaction evidence="11 12">
        <text>a UDP-3-O-[(3R)-3-hydroxyacyl]-N-acetyl-alpha-D-glucosamine + H2O = a UDP-3-O-[(3R)-3-hydroxyacyl]-alpha-D-glucosamine + acetate</text>
        <dbReference type="Rhea" id="RHEA:67816"/>
        <dbReference type="ChEBI" id="CHEBI:15377"/>
        <dbReference type="ChEBI" id="CHEBI:30089"/>
        <dbReference type="ChEBI" id="CHEBI:137740"/>
        <dbReference type="ChEBI" id="CHEBI:173225"/>
        <dbReference type="EC" id="3.5.1.108"/>
    </reaction>
</comment>
<dbReference type="GO" id="GO:0103117">
    <property type="term" value="F:UDP-3-O-acyl-N-acetylglucosamine deacetylase activity"/>
    <property type="evidence" value="ECO:0007669"/>
    <property type="project" value="UniProtKB-UniRule"/>
</dbReference>
<dbReference type="GO" id="GO:0009245">
    <property type="term" value="P:lipid A biosynthetic process"/>
    <property type="evidence" value="ECO:0007669"/>
    <property type="project" value="UniProtKB-UniRule"/>
</dbReference>
<protein>
    <recommendedName>
        <fullName evidence="4 12">UDP-3-O-acyl-N-acetylglucosamine deacetylase</fullName>
        <shortName evidence="12">UDP-3-O-acyl-GlcNAc deacetylase</shortName>
        <ecNumber evidence="4 12">3.5.1.108</ecNumber>
    </recommendedName>
    <alternativeName>
        <fullName evidence="12">UDP-3-O-[R-3-hydroxymyristoyl]-N-acetylglucosamine deacetylase</fullName>
    </alternativeName>
</protein>
<dbReference type="OrthoDB" id="9772788at2"/>
<dbReference type="HAMAP" id="MF_00388">
    <property type="entry name" value="LpxC"/>
    <property type="match status" value="1"/>
</dbReference>
<sequence length="291" mass="31497">MPQSRTQHTLARPVSVRGVGYWSGQEVRVEFRPAPVGAGRFFVRDDLPGSPRIPAESASRTDAQRRTVLATDEADVEMVEHVLAALAGLEVDNCEIGVTSAEMPGLDGSAAAFVEAIAQAGLTSQAALVRPIMVERPLRCGDADKWIEVRPPMGDRLSIEYRLDYGADSPIGSQWLVTDVDPMAFIAELAPARTFLLKQEADALIERGLGAHVSPDELLIFGPDGPIGNQLRFDDECVRHKVLDVVGDLALAGRPIVGHVVAYRSGHQLNGQLVAELLKDERLHSQSKRSA</sequence>
<dbReference type="Gene3D" id="3.30.1700.10">
    <property type="entry name" value="lpxc deacetylase, domain 2"/>
    <property type="match status" value="1"/>
</dbReference>
<evidence type="ECO:0000256" key="1">
    <source>
        <dbReference type="ARBA" id="ARBA00001947"/>
    </source>
</evidence>
<evidence type="ECO:0000313" key="14">
    <source>
        <dbReference type="Proteomes" id="UP000316714"/>
    </source>
</evidence>
<evidence type="ECO:0000256" key="7">
    <source>
        <dbReference type="ARBA" id="ARBA00022723"/>
    </source>
</evidence>
<name>A0A5C5VC91_9BACT</name>
<dbReference type="Pfam" id="PF03331">
    <property type="entry name" value="LpxC"/>
    <property type="match status" value="1"/>
</dbReference>
<keyword evidence="7 12" id="KW-0479">Metal-binding</keyword>
<comment type="similarity">
    <text evidence="12">Belongs to the LpxC family.</text>
</comment>
<keyword evidence="8 12" id="KW-0378">Hydrolase</keyword>
<keyword evidence="10 12" id="KW-0443">Lipid metabolism</keyword>
<feature type="binding site" evidence="12">
    <location>
        <position position="81"/>
    </location>
    <ligand>
        <name>Zn(2+)</name>
        <dbReference type="ChEBI" id="CHEBI:29105"/>
    </ligand>
</feature>
<evidence type="ECO:0000313" key="13">
    <source>
        <dbReference type="EMBL" id="TWT36246.1"/>
    </source>
</evidence>
<comment type="pathway">
    <text evidence="3 12">Glycolipid biosynthesis; lipid IV(A) biosynthesis; lipid IV(A) from (3R)-3-hydroxytetradecanoyl-[acyl-carrier-protein] and UDP-N-acetyl-alpha-D-glucosamine: step 2/6.</text>
</comment>
<dbReference type="InterPro" id="IPR020568">
    <property type="entry name" value="Ribosomal_Su5_D2-typ_SF"/>
</dbReference>
<comment type="function">
    <text evidence="2 12">Catalyzes the hydrolysis of UDP-3-O-myristoyl-N-acetylglucosamine to form UDP-3-O-myristoylglucosamine and acetate, the committed step in lipid A biosynthesis.</text>
</comment>
<keyword evidence="6 12" id="KW-0441">Lipid A biosynthesis</keyword>
<reference evidence="13 14" key="1">
    <citation type="submission" date="2019-02" db="EMBL/GenBank/DDBJ databases">
        <title>Deep-cultivation of Planctomycetes and their phenomic and genomic characterization uncovers novel biology.</title>
        <authorList>
            <person name="Wiegand S."/>
            <person name="Jogler M."/>
            <person name="Boedeker C."/>
            <person name="Pinto D."/>
            <person name="Vollmers J."/>
            <person name="Rivas-Marin E."/>
            <person name="Kohn T."/>
            <person name="Peeters S.H."/>
            <person name="Heuer A."/>
            <person name="Rast P."/>
            <person name="Oberbeckmann S."/>
            <person name="Bunk B."/>
            <person name="Jeske O."/>
            <person name="Meyerdierks A."/>
            <person name="Storesund J.E."/>
            <person name="Kallscheuer N."/>
            <person name="Luecker S."/>
            <person name="Lage O.M."/>
            <person name="Pohl T."/>
            <person name="Merkel B.J."/>
            <person name="Hornburger P."/>
            <person name="Mueller R.-W."/>
            <person name="Bruemmer F."/>
            <person name="Labrenz M."/>
            <person name="Spormann A.M."/>
            <person name="Op Den Camp H."/>
            <person name="Overmann J."/>
            <person name="Amann R."/>
            <person name="Jetten M.S.M."/>
            <person name="Mascher T."/>
            <person name="Medema M.H."/>
            <person name="Devos D.P."/>
            <person name="Kaster A.-K."/>
            <person name="Ovreas L."/>
            <person name="Rohde M."/>
            <person name="Galperin M.Y."/>
            <person name="Jogler C."/>
        </authorList>
    </citation>
    <scope>NUCLEOTIDE SEQUENCE [LARGE SCALE GENOMIC DNA]</scope>
    <source>
        <strain evidence="13 14">KOR34</strain>
    </source>
</reference>
<evidence type="ECO:0000256" key="3">
    <source>
        <dbReference type="ARBA" id="ARBA00005002"/>
    </source>
</evidence>
<evidence type="ECO:0000256" key="2">
    <source>
        <dbReference type="ARBA" id="ARBA00002923"/>
    </source>
</evidence>
<organism evidence="13 14">
    <name type="scientific">Posidoniimonas corsicana</name>
    <dbReference type="NCBI Taxonomy" id="1938618"/>
    <lineage>
        <taxon>Bacteria</taxon>
        <taxon>Pseudomonadati</taxon>
        <taxon>Planctomycetota</taxon>
        <taxon>Planctomycetia</taxon>
        <taxon>Pirellulales</taxon>
        <taxon>Lacipirellulaceae</taxon>
        <taxon>Posidoniimonas</taxon>
    </lineage>
</organism>
<dbReference type="RefSeq" id="WP_146563001.1">
    <property type="nucleotide sequence ID" value="NZ_SIHJ01000001.1"/>
</dbReference>
<dbReference type="UniPathway" id="UPA00359">
    <property type="reaction ID" value="UER00478"/>
</dbReference>
<evidence type="ECO:0000256" key="5">
    <source>
        <dbReference type="ARBA" id="ARBA00022516"/>
    </source>
</evidence>
<accession>A0A5C5VC91</accession>
<evidence type="ECO:0000256" key="10">
    <source>
        <dbReference type="ARBA" id="ARBA00023098"/>
    </source>
</evidence>
<dbReference type="AlphaFoldDB" id="A0A5C5VC91"/>
<dbReference type="SUPFAM" id="SSF54211">
    <property type="entry name" value="Ribosomal protein S5 domain 2-like"/>
    <property type="match status" value="2"/>
</dbReference>
<dbReference type="PANTHER" id="PTHR33694:SF1">
    <property type="entry name" value="UDP-3-O-ACYL-N-ACETYLGLUCOSAMINE DEACETYLASE 1, MITOCHONDRIAL-RELATED"/>
    <property type="match status" value="1"/>
</dbReference>
<dbReference type="InterPro" id="IPR011334">
    <property type="entry name" value="UDP-acyl_GlcNac_deAcase_C"/>
</dbReference>
<dbReference type="NCBIfam" id="TIGR00325">
    <property type="entry name" value="lpxC"/>
    <property type="match status" value="1"/>
</dbReference>
<evidence type="ECO:0000256" key="9">
    <source>
        <dbReference type="ARBA" id="ARBA00022833"/>
    </source>
</evidence>
<evidence type="ECO:0000256" key="12">
    <source>
        <dbReference type="HAMAP-Rule" id="MF_00388"/>
    </source>
</evidence>